<dbReference type="Pfam" id="PF08038">
    <property type="entry name" value="Tom7"/>
    <property type="match status" value="1"/>
</dbReference>
<evidence type="ECO:0000256" key="9">
    <source>
        <dbReference type="ARBA" id="ARBA00023136"/>
    </source>
</evidence>
<keyword evidence="11" id="KW-1185">Reference proteome</keyword>
<evidence type="ECO:0000256" key="4">
    <source>
        <dbReference type="ARBA" id="ARBA00022692"/>
    </source>
</evidence>
<dbReference type="EMBL" id="KE346362">
    <property type="protein sequence ID" value="KJE91073.1"/>
    <property type="molecule type" value="Genomic_DNA"/>
</dbReference>
<dbReference type="OrthoDB" id="284357at2759"/>
<dbReference type="STRING" id="595528.A0A0D2WM10"/>
<evidence type="ECO:0000256" key="2">
    <source>
        <dbReference type="ARBA" id="ARBA00010917"/>
    </source>
</evidence>
<dbReference type="Proteomes" id="UP000008743">
    <property type="component" value="Unassembled WGS sequence"/>
</dbReference>
<gene>
    <name evidence="10" type="ORF">CAOG_002265</name>
</gene>
<dbReference type="PhylomeDB" id="A0A0D2WM10"/>
<keyword evidence="7" id="KW-1133">Transmembrane helix</keyword>
<dbReference type="InParanoid" id="A0A0D2WM10"/>
<keyword evidence="9" id="KW-0472">Membrane</keyword>
<reference evidence="11" key="1">
    <citation type="submission" date="2011-02" db="EMBL/GenBank/DDBJ databases">
        <title>The Genome Sequence of Capsaspora owczarzaki ATCC 30864.</title>
        <authorList>
            <person name="Russ C."/>
            <person name="Cuomo C."/>
            <person name="Burger G."/>
            <person name="Gray M.W."/>
            <person name="Holland P.W.H."/>
            <person name="King N."/>
            <person name="Lang F.B.F."/>
            <person name="Roger A.J."/>
            <person name="Ruiz-Trillo I."/>
            <person name="Young S.K."/>
            <person name="Zeng Q."/>
            <person name="Gargeya S."/>
            <person name="Alvarado L."/>
            <person name="Berlin A."/>
            <person name="Chapman S.B."/>
            <person name="Chen Z."/>
            <person name="Freedman E."/>
            <person name="Gellesch M."/>
            <person name="Goldberg J."/>
            <person name="Griggs A."/>
            <person name="Gujja S."/>
            <person name="Heilman E."/>
            <person name="Heiman D."/>
            <person name="Howarth C."/>
            <person name="Mehta T."/>
            <person name="Neiman D."/>
            <person name="Pearson M."/>
            <person name="Roberts A."/>
            <person name="Saif S."/>
            <person name="Shea T."/>
            <person name="Shenoy N."/>
            <person name="Sisk P."/>
            <person name="Stolte C."/>
            <person name="Sykes S."/>
            <person name="White J."/>
            <person name="Yandava C."/>
            <person name="Haas B."/>
            <person name="Nusbaum C."/>
            <person name="Birren B."/>
        </authorList>
    </citation>
    <scope>NUCLEOTIDE SEQUENCE</scope>
    <source>
        <strain evidence="11">ATCC 30864</strain>
    </source>
</reference>
<dbReference type="PANTHER" id="PTHR34944">
    <property type="entry name" value="MITOCHONDRIAL IMPORT RECEPTOR SUBUNIT TOM7"/>
    <property type="match status" value="1"/>
</dbReference>
<proteinExistence type="inferred from homology"/>
<protein>
    <submittedName>
        <fullName evidence="10">Uncharacterized protein</fullName>
    </submittedName>
</protein>
<comment type="subcellular location">
    <subcellularLocation>
        <location evidence="1">Mitochondrion outer membrane</location>
        <topology evidence="1">Single-pass membrane protein</topology>
    </subcellularLocation>
</comment>
<dbReference type="GO" id="GO:0045040">
    <property type="term" value="P:protein insertion into mitochondrial outer membrane"/>
    <property type="evidence" value="ECO:0007669"/>
    <property type="project" value="TreeGrafter"/>
</dbReference>
<keyword evidence="4" id="KW-0812">Transmembrane</keyword>
<evidence type="ECO:0000256" key="1">
    <source>
        <dbReference type="ARBA" id="ARBA00004572"/>
    </source>
</evidence>
<accession>A0A0D2WM10</accession>
<evidence type="ECO:0000256" key="8">
    <source>
        <dbReference type="ARBA" id="ARBA00023128"/>
    </source>
</evidence>
<evidence type="ECO:0000256" key="5">
    <source>
        <dbReference type="ARBA" id="ARBA00022787"/>
    </source>
</evidence>
<keyword evidence="8" id="KW-0496">Mitochondrion</keyword>
<dbReference type="GO" id="GO:0005742">
    <property type="term" value="C:mitochondrial outer membrane translocase complex"/>
    <property type="evidence" value="ECO:0007669"/>
    <property type="project" value="InterPro"/>
</dbReference>
<dbReference type="InterPro" id="IPR012621">
    <property type="entry name" value="Tom7"/>
</dbReference>
<dbReference type="GO" id="GO:0030150">
    <property type="term" value="P:protein import into mitochondrial matrix"/>
    <property type="evidence" value="ECO:0007669"/>
    <property type="project" value="InterPro"/>
</dbReference>
<evidence type="ECO:0000256" key="3">
    <source>
        <dbReference type="ARBA" id="ARBA00022448"/>
    </source>
</evidence>
<keyword evidence="6" id="KW-0653">Protein transport</keyword>
<evidence type="ECO:0000256" key="7">
    <source>
        <dbReference type="ARBA" id="ARBA00022989"/>
    </source>
</evidence>
<organism evidence="10 11">
    <name type="scientific">Capsaspora owczarzaki (strain ATCC 30864)</name>
    <dbReference type="NCBI Taxonomy" id="595528"/>
    <lineage>
        <taxon>Eukaryota</taxon>
        <taxon>Filasterea</taxon>
        <taxon>Capsaspora</taxon>
    </lineage>
</organism>
<evidence type="ECO:0000256" key="6">
    <source>
        <dbReference type="ARBA" id="ARBA00022927"/>
    </source>
</evidence>
<keyword evidence="3" id="KW-0813">Transport</keyword>
<keyword evidence="5" id="KW-1000">Mitochondrion outer membrane</keyword>
<sequence>MLPVSEETKDKLRKATDVAKTVVHWGFLPLVIYLGMTTGEPRPSLLT</sequence>
<dbReference type="AlphaFoldDB" id="A0A0D2WM10"/>
<dbReference type="PANTHER" id="PTHR34944:SF2">
    <property type="entry name" value="MITOCHONDRIAL IMPORT RECEPTOR SUBUNIT TOM7"/>
    <property type="match status" value="1"/>
</dbReference>
<comment type="similarity">
    <text evidence="2">Belongs to the Tom7 family.</text>
</comment>
<name>A0A0D2WM10_CAPO3</name>
<evidence type="ECO:0000313" key="11">
    <source>
        <dbReference type="Proteomes" id="UP000008743"/>
    </source>
</evidence>
<evidence type="ECO:0000313" key="10">
    <source>
        <dbReference type="EMBL" id="KJE91073.1"/>
    </source>
</evidence>
<dbReference type="FunCoup" id="A0A0D2WM10">
    <property type="interactions" value="18"/>
</dbReference>